<organism evidence="5 6">
    <name type="scientific">Oreochromis aureus</name>
    <name type="common">Israeli tilapia</name>
    <name type="synonym">Chromis aureus</name>
    <dbReference type="NCBI Taxonomy" id="47969"/>
    <lineage>
        <taxon>Eukaryota</taxon>
        <taxon>Metazoa</taxon>
        <taxon>Chordata</taxon>
        <taxon>Craniata</taxon>
        <taxon>Vertebrata</taxon>
        <taxon>Euteleostomi</taxon>
        <taxon>Actinopterygii</taxon>
        <taxon>Neopterygii</taxon>
        <taxon>Teleostei</taxon>
        <taxon>Neoteleostei</taxon>
        <taxon>Acanthomorphata</taxon>
        <taxon>Ovalentaria</taxon>
        <taxon>Cichlomorphae</taxon>
        <taxon>Cichliformes</taxon>
        <taxon>Cichlidae</taxon>
        <taxon>African cichlids</taxon>
        <taxon>Pseudocrenilabrinae</taxon>
        <taxon>Oreochromini</taxon>
        <taxon>Oreochromis</taxon>
    </lineage>
</organism>
<dbReference type="PROSITE" id="PS01186">
    <property type="entry name" value="EGF_2"/>
    <property type="match status" value="1"/>
</dbReference>
<keyword evidence="6" id="KW-1185">Reference proteome</keyword>
<dbReference type="InterPro" id="IPR039051">
    <property type="entry name" value="SE-CTX-like"/>
</dbReference>
<feature type="region of interest" description="Disordered" evidence="2">
    <location>
        <begin position="432"/>
        <end position="468"/>
    </location>
</feature>
<dbReference type="Proteomes" id="UP000472276">
    <property type="component" value="Unassembled WGS sequence"/>
</dbReference>
<dbReference type="PROSITE" id="PS00022">
    <property type="entry name" value="EGF_1"/>
    <property type="match status" value="1"/>
</dbReference>
<dbReference type="InterPro" id="IPR000742">
    <property type="entry name" value="EGF"/>
</dbReference>
<name>A0A668VPC3_OREAU</name>
<reference evidence="5" key="1">
    <citation type="submission" date="2025-08" db="UniProtKB">
        <authorList>
            <consortium name="Ensembl"/>
        </authorList>
    </citation>
    <scope>IDENTIFICATION</scope>
</reference>
<dbReference type="Ensembl" id="ENSOABT00000055152.2">
    <property type="protein sequence ID" value="ENSOABP00000053791.1"/>
    <property type="gene ID" value="ENSOABG00000023759.2"/>
</dbReference>
<evidence type="ECO:0000256" key="1">
    <source>
        <dbReference type="PROSITE-ProRule" id="PRU00076"/>
    </source>
</evidence>
<feature type="chain" id="PRO_5025404559" description="EGF-like domain-containing protein" evidence="3">
    <location>
        <begin position="24"/>
        <end position="566"/>
    </location>
</feature>
<comment type="caution">
    <text evidence="1">Lacks conserved residue(s) required for the propagation of feature annotation.</text>
</comment>
<dbReference type="PANTHER" id="PTHR40472">
    <property type="entry name" value="RICIN B-TYPE LECTIN DOMAIN-CONTAINING PROTEIN"/>
    <property type="match status" value="1"/>
</dbReference>
<evidence type="ECO:0000256" key="2">
    <source>
        <dbReference type="SAM" id="MobiDB-lite"/>
    </source>
</evidence>
<evidence type="ECO:0000313" key="5">
    <source>
        <dbReference type="Ensembl" id="ENSOABP00000053791.1"/>
    </source>
</evidence>
<keyword evidence="1" id="KW-1015">Disulfide bond</keyword>
<dbReference type="AlphaFoldDB" id="A0A668VPC3"/>
<accession>A0A668VPC3</accession>
<evidence type="ECO:0000259" key="4">
    <source>
        <dbReference type="PROSITE" id="PS50026"/>
    </source>
</evidence>
<proteinExistence type="predicted"/>
<reference evidence="5" key="2">
    <citation type="submission" date="2025-09" db="UniProtKB">
        <authorList>
            <consortium name="Ensembl"/>
        </authorList>
    </citation>
    <scope>IDENTIFICATION</scope>
</reference>
<dbReference type="PANTHER" id="PTHR40472:SF6">
    <property type="entry name" value="RICIN B-TYPE LECTIN DOMAIN-CONTAINING PROTEIN"/>
    <property type="match status" value="1"/>
</dbReference>
<feature type="signal peptide" evidence="3">
    <location>
        <begin position="1"/>
        <end position="23"/>
    </location>
</feature>
<sequence>MASVGPLLLLMMSAFFIISSVTTSPSADQSEHGKTLLEKLKQGKEKLKGALKAGLKNKEDIKNIGALCLTLIKDIGNVIKGSSSDILNLAQSVVNVVPVVGSVFSLLMTIVILIDKHVNDKSLLKDIKEEFEKIEVKLEKYHQDLKWNIWAAATYSKPELKIRTAWTEYKTLLGSLAGAKDENEKKRHEQSFIEAYSKYEKAPREMGELLKKTGKSFINNLGDELAEHVKCHEKEIIEYTYLILTLIFKGNMMNQFYYSLKNIESKARDDEMKKNVYEAVTAMFEIQKQCIDNSMTYVKQDVKPLIDKSKKRDDLAKEVWNFLQKTYDRYDWMVVGFITKKSSHKTIKTLNKHVLTGFQDVPTERITVAVSRQVKGTHSKVQEVSKAIEKCINKKVLCYKVAETLSTCGEKVAGIPMSQTYTAVHAYTRKAHQSTKAKEANPKAKVEDQADDEDEINAAPENPSDQTPYIYTGEYPCAKQDCGQSKGRGKCVSMKDMFLGICRCIYPYYGLHCENDINDYGIELEKEAGTQKNKPTVTDKRSASICLDHMFVADVLTVTKTKADFM</sequence>
<feature type="compositionally biased region" description="Basic and acidic residues" evidence="2">
    <location>
        <begin position="436"/>
        <end position="448"/>
    </location>
</feature>
<feature type="disulfide bond" evidence="1">
    <location>
        <begin position="504"/>
        <end position="513"/>
    </location>
</feature>
<protein>
    <recommendedName>
        <fullName evidence="4">EGF-like domain-containing protein</fullName>
    </recommendedName>
</protein>
<feature type="domain" description="EGF-like" evidence="4">
    <location>
        <begin position="473"/>
        <end position="514"/>
    </location>
</feature>
<evidence type="ECO:0000313" key="6">
    <source>
        <dbReference type="Proteomes" id="UP000472276"/>
    </source>
</evidence>
<dbReference type="OMA" id="HVKCHEK"/>
<dbReference type="PROSITE" id="PS50026">
    <property type="entry name" value="EGF_3"/>
    <property type="match status" value="1"/>
</dbReference>
<keyword evidence="1" id="KW-0245">EGF-like domain</keyword>
<evidence type="ECO:0000256" key="3">
    <source>
        <dbReference type="SAM" id="SignalP"/>
    </source>
</evidence>
<keyword evidence="3" id="KW-0732">Signal</keyword>